<accession>A0A7T3RBI9</accession>
<name>A0A7T3RBI9_9SPIR</name>
<dbReference type="RefSeq" id="WP_198441935.1">
    <property type="nucleotide sequence ID" value="NZ_CBCSHE010000001.1"/>
</dbReference>
<dbReference type="KEGG" id="tper:IWA51_07165"/>
<dbReference type="EMBL" id="CP064936">
    <property type="protein sequence ID" value="QQA00060.1"/>
    <property type="molecule type" value="Genomic_DNA"/>
</dbReference>
<keyword evidence="3" id="KW-1185">Reference proteome</keyword>
<gene>
    <name evidence="2" type="ORF">IWA51_01675</name>
    <name evidence="1" type="ORF">IWA51_07165</name>
</gene>
<sequence>MTKYQYYMNKSDKETQIAIEFAKKGEQALAQFHKNASNGFKEKARNLTIEEGEKEI</sequence>
<dbReference type="KEGG" id="tper:IWA51_01675"/>
<protein>
    <submittedName>
        <fullName evidence="1">Uncharacterized protein</fullName>
    </submittedName>
</protein>
<dbReference type="Proteomes" id="UP000595224">
    <property type="component" value="Chromosome"/>
</dbReference>
<dbReference type="AlphaFoldDB" id="A0A7T3RBI9"/>
<proteinExistence type="predicted"/>
<evidence type="ECO:0000313" key="3">
    <source>
        <dbReference type="Proteomes" id="UP000595224"/>
    </source>
</evidence>
<evidence type="ECO:0000313" key="2">
    <source>
        <dbReference type="EMBL" id="QQA01355.1"/>
    </source>
</evidence>
<organism evidence="1 3">
    <name type="scientific">Treponema peruense</name>
    <dbReference type="NCBI Taxonomy" id="2787628"/>
    <lineage>
        <taxon>Bacteria</taxon>
        <taxon>Pseudomonadati</taxon>
        <taxon>Spirochaetota</taxon>
        <taxon>Spirochaetia</taxon>
        <taxon>Spirochaetales</taxon>
        <taxon>Treponemataceae</taxon>
        <taxon>Treponema</taxon>
    </lineage>
</organism>
<reference evidence="1 3" key="1">
    <citation type="submission" date="2020-11" db="EMBL/GenBank/DDBJ databases">
        <title>Treponema Peruensis nv. sp., first commensal Treponema isolated from human feces.</title>
        <authorList>
            <person name="Belkhou C."/>
            <person name="Raes J."/>
        </authorList>
    </citation>
    <scope>NUCLEOTIDE SEQUENCE [LARGE SCALE GENOMIC DNA]</scope>
    <source>
        <strain evidence="1 3">RCC2812</strain>
    </source>
</reference>
<evidence type="ECO:0000313" key="1">
    <source>
        <dbReference type="EMBL" id="QQA00060.1"/>
    </source>
</evidence>
<dbReference type="EMBL" id="CP064936">
    <property type="protein sequence ID" value="QQA01355.1"/>
    <property type="molecule type" value="Genomic_DNA"/>
</dbReference>